<evidence type="ECO:0000313" key="4">
    <source>
        <dbReference type="Proteomes" id="UP000600101"/>
    </source>
</evidence>
<evidence type="ECO:0000313" key="3">
    <source>
        <dbReference type="EMBL" id="MBC4014986.1"/>
    </source>
</evidence>
<keyword evidence="2" id="KW-0732">Signal</keyword>
<dbReference type="Pfam" id="PF03401">
    <property type="entry name" value="TctC"/>
    <property type="match status" value="1"/>
</dbReference>
<dbReference type="AlphaFoldDB" id="A0A9X0QW06"/>
<sequence length="325" mass="33857">MAHQYPGRRGLLALAAVPALAAPRLARAQQDQGRPLTMVVPYPPGGTSDLAIRPLVPRLSELLGQTVVIENRAGAGGSIGAEVVARARPDGLTLLAFPTAVLTISPHIMSLSYDPATAFTPISMSAVAYGIVVAHPSLPFRDVAGLVAHAKAHPGELRFGSAGNGTITQLSGEMFAEAAGIRLEHVPYRGSAPSLTDLLAGRIQLLFDPVAIPAIVEGRLTGIATIGETRNPQLPDVPTLREAGLAKAEAMPWFGIAAPAGIARPVVDRLTGALQTALAAPEAARAMAPMGLMPRFEAGEAFASRIHREREMYGAVVRRIGARAG</sequence>
<dbReference type="SUPFAM" id="SSF53850">
    <property type="entry name" value="Periplasmic binding protein-like II"/>
    <property type="match status" value="1"/>
</dbReference>
<dbReference type="InterPro" id="IPR042100">
    <property type="entry name" value="Bug_dom1"/>
</dbReference>
<feature type="chain" id="PRO_5040843015" evidence="2">
    <location>
        <begin position="22"/>
        <end position="325"/>
    </location>
</feature>
<comment type="similarity">
    <text evidence="1">Belongs to the UPF0065 (bug) family.</text>
</comment>
<gene>
    <name evidence="3" type="ORF">H7965_06580</name>
</gene>
<dbReference type="RefSeq" id="WP_186769756.1">
    <property type="nucleotide sequence ID" value="NZ_JACOMF010000005.1"/>
</dbReference>
<dbReference type="CDD" id="cd07012">
    <property type="entry name" value="PBP2_Bug_TTT"/>
    <property type="match status" value="1"/>
</dbReference>
<keyword evidence="4" id="KW-1185">Reference proteome</keyword>
<dbReference type="PANTHER" id="PTHR42928:SF5">
    <property type="entry name" value="BLR1237 PROTEIN"/>
    <property type="match status" value="1"/>
</dbReference>
<protein>
    <submittedName>
        <fullName evidence="3">Tripartite tricarboxylate transporter substrate binding protein</fullName>
    </submittedName>
</protein>
<evidence type="ECO:0000256" key="1">
    <source>
        <dbReference type="ARBA" id="ARBA00006987"/>
    </source>
</evidence>
<accession>A0A9X0QW06</accession>
<dbReference type="PANTHER" id="PTHR42928">
    <property type="entry name" value="TRICARBOXYLATE-BINDING PROTEIN"/>
    <property type="match status" value="1"/>
</dbReference>
<dbReference type="EMBL" id="JACOMF010000005">
    <property type="protein sequence ID" value="MBC4014986.1"/>
    <property type="molecule type" value="Genomic_DNA"/>
</dbReference>
<dbReference type="Gene3D" id="3.40.190.150">
    <property type="entry name" value="Bordetella uptake gene, domain 1"/>
    <property type="match status" value="1"/>
</dbReference>
<feature type="signal peptide" evidence="2">
    <location>
        <begin position="1"/>
        <end position="21"/>
    </location>
</feature>
<comment type="caution">
    <text evidence="3">The sequence shown here is derived from an EMBL/GenBank/DDBJ whole genome shotgun (WGS) entry which is preliminary data.</text>
</comment>
<proteinExistence type="inferred from homology"/>
<dbReference type="Gene3D" id="3.40.190.10">
    <property type="entry name" value="Periplasmic binding protein-like II"/>
    <property type="match status" value="1"/>
</dbReference>
<organism evidence="3 4">
    <name type="scientific">Siccirubricoccus deserti</name>
    <dbReference type="NCBI Taxonomy" id="2013562"/>
    <lineage>
        <taxon>Bacteria</taxon>
        <taxon>Pseudomonadati</taxon>
        <taxon>Pseudomonadota</taxon>
        <taxon>Alphaproteobacteria</taxon>
        <taxon>Acetobacterales</taxon>
        <taxon>Roseomonadaceae</taxon>
        <taxon>Siccirubricoccus</taxon>
    </lineage>
</organism>
<dbReference type="PIRSF" id="PIRSF017082">
    <property type="entry name" value="YflP"/>
    <property type="match status" value="1"/>
</dbReference>
<reference evidence="3" key="1">
    <citation type="submission" date="2020-08" db="EMBL/GenBank/DDBJ databases">
        <authorList>
            <person name="Hu Y."/>
            <person name="Nguyen S.V."/>
            <person name="Li F."/>
            <person name="Fanning S."/>
        </authorList>
    </citation>
    <scope>NUCLEOTIDE SEQUENCE</scope>
    <source>
        <strain evidence="3">SYSU D8009</strain>
    </source>
</reference>
<dbReference type="Proteomes" id="UP000600101">
    <property type="component" value="Unassembled WGS sequence"/>
</dbReference>
<evidence type="ECO:0000256" key="2">
    <source>
        <dbReference type="SAM" id="SignalP"/>
    </source>
</evidence>
<name>A0A9X0QW06_9PROT</name>
<dbReference type="InterPro" id="IPR005064">
    <property type="entry name" value="BUG"/>
</dbReference>